<reference evidence="1" key="1">
    <citation type="submission" date="2022-08" db="EMBL/GenBank/DDBJ databases">
        <title>Genome analysis of Corynebacteriales strain.</title>
        <authorList>
            <person name="Lee S.D."/>
        </authorList>
    </citation>
    <scope>NUCLEOTIDE SEQUENCE</scope>
    <source>
        <strain evidence="1">D3-21</strain>
    </source>
</reference>
<keyword evidence="2" id="KW-1185">Reference proteome</keyword>
<dbReference type="RefSeq" id="WP_277833437.1">
    <property type="nucleotide sequence ID" value="NZ_JAAIVF010000004.1"/>
</dbReference>
<gene>
    <name evidence="1" type="ORF">NVS88_19070</name>
</gene>
<dbReference type="AlphaFoldDB" id="A0A9X4RFU5"/>
<sequence length="65" mass="7018">MSESLRDRVGSKIKRLILDNGGRSGQAAATLEANPNLDALEADLTELTSAGDDRVEELAQKYLVM</sequence>
<protein>
    <submittedName>
        <fullName evidence="1">Uncharacterized protein</fullName>
    </submittedName>
</protein>
<evidence type="ECO:0000313" key="1">
    <source>
        <dbReference type="EMBL" id="MDG3016657.1"/>
    </source>
</evidence>
<accession>A0A9X4RFU5</accession>
<comment type="caution">
    <text evidence="1">The sequence shown here is derived from an EMBL/GenBank/DDBJ whole genome shotgun (WGS) entry which is preliminary data.</text>
</comment>
<evidence type="ECO:0000313" key="2">
    <source>
        <dbReference type="Proteomes" id="UP001152755"/>
    </source>
</evidence>
<name>A0A9X4RFU5_9ACTN</name>
<dbReference type="Proteomes" id="UP001152755">
    <property type="component" value="Unassembled WGS sequence"/>
</dbReference>
<organism evidence="1 2">
    <name type="scientific">Speluncibacter jeojiensis</name>
    <dbReference type="NCBI Taxonomy" id="2710754"/>
    <lineage>
        <taxon>Bacteria</taxon>
        <taxon>Bacillati</taxon>
        <taxon>Actinomycetota</taxon>
        <taxon>Actinomycetes</taxon>
        <taxon>Mycobacteriales</taxon>
        <taxon>Speluncibacteraceae</taxon>
        <taxon>Speluncibacter</taxon>
    </lineage>
</organism>
<proteinExistence type="predicted"/>
<dbReference type="EMBL" id="JANRHA010000015">
    <property type="protein sequence ID" value="MDG3016657.1"/>
    <property type="molecule type" value="Genomic_DNA"/>
</dbReference>